<reference evidence="1 2" key="1">
    <citation type="submission" date="2018-06" db="EMBL/GenBank/DDBJ databases">
        <authorList>
            <consortium name="Pathogen Informatics"/>
            <person name="Doyle S."/>
        </authorList>
    </citation>
    <scope>NUCLEOTIDE SEQUENCE [LARGE SCALE GENOMIC DNA]</scope>
    <source>
        <strain evidence="1 2">NCTC12112</strain>
    </source>
</reference>
<name>A0AAX2J8Y2_9FUSO</name>
<dbReference type="EMBL" id="LS483487">
    <property type="protein sequence ID" value="SQJ00619.1"/>
    <property type="molecule type" value="Genomic_DNA"/>
</dbReference>
<proteinExistence type="predicted"/>
<accession>A0AAX2J8Y2</accession>
<evidence type="ECO:0000313" key="1">
    <source>
        <dbReference type="EMBL" id="SQJ00619.1"/>
    </source>
</evidence>
<evidence type="ECO:0008006" key="3">
    <source>
        <dbReference type="Google" id="ProtNLM"/>
    </source>
</evidence>
<organism evidence="1 2">
    <name type="scientific">Fusobacterium ulcerans</name>
    <dbReference type="NCBI Taxonomy" id="861"/>
    <lineage>
        <taxon>Bacteria</taxon>
        <taxon>Fusobacteriati</taxon>
        <taxon>Fusobacteriota</taxon>
        <taxon>Fusobacteriia</taxon>
        <taxon>Fusobacteriales</taxon>
        <taxon>Fusobacteriaceae</taxon>
        <taxon>Fusobacterium</taxon>
    </lineage>
</organism>
<evidence type="ECO:0000313" key="2">
    <source>
        <dbReference type="Proteomes" id="UP000249008"/>
    </source>
</evidence>
<dbReference type="AlphaFoldDB" id="A0AAX2J8Y2"/>
<dbReference type="GeneID" id="78455491"/>
<protein>
    <recommendedName>
        <fullName evidence="3">DUF2974 domain-containing protein</fullName>
    </recommendedName>
</protein>
<dbReference type="Proteomes" id="UP000249008">
    <property type="component" value="Chromosome 1"/>
</dbReference>
<sequence length="526" mass="61828">MGSYLLDIITSKNVGGKIMHTAKEYIMLSILSYCNFNESEYGKTILEVFQQDTAKSIFNGTFIIIEPKYDRFFLEYFKDILSEWKIYYVDNRTAQNPSSTNTGFYSVVFKKQEDYVVAFRGSEKYPLEDAYKDFIETDLALGLGKIPQQFYEGVEVYYKLIRDFKVPHDRISLTGHSLGGGIAQYVVLMVDKYSKYIPRTYIWNGVGINRDGIISVLDFINLDKILAENTDLTLEEREQFKEFAPSYLEFLSKELKKIGAIKDDKTSLVNRYDDVYFNIDETFVKNLLKTTNLEKCFMKLPLSRRRELLLEKNFFDAVFQLDNMGELLEKAEKFIERVKNNVVYESRVFNFGHSKDLTNSLFKHVGSSYLIDNNFHKRTFKKYNFLNNLLLLTKSIQDHHFEDVFLPFIEDEGEKRGSFSNKLSLNFIASTIRKLITMEYCLAKEFLADYYSMVKINEQNFTRIKNQMIHGLENMGAELPYKKHIIHQINEMDMETFSKTWEKTKAKLPSPYRLQDIFDVFVFEPY</sequence>
<dbReference type="KEGG" id="ful:C4N20_11765"/>
<dbReference type="Gene3D" id="3.40.50.1820">
    <property type="entry name" value="alpha/beta hydrolase"/>
    <property type="match status" value="1"/>
</dbReference>
<gene>
    <name evidence="1" type="ORF">NCTC12112_00913</name>
</gene>
<dbReference type="SUPFAM" id="SSF53474">
    <property type="entry name" value="alpha/beta-Hydrolases"/>
    <property type="match status" value="1"/>
</dbReference>
<dbReference type="InterPro" id="IPR029058">
    <property type="entry name" value="AB_hydrolase_fold"/>
</dbReference>
<dbReference type="RefSeq" id="WP_005976578.1">
    <property type="nucleotide sequence ID" value="NZ_CABKNW010000001.1"/>
</dbReference>
<dbReference type="Pfam" id="PF26363">
    <property type="entry name" value="Phospholipase-like"/>
    <property type="match status" value="1"/>
</dbReference>